<reference evidence="2" key="1">
    <citation type="submission" date="2025-08" db="UniProtKB">
        <authorList>
            <consortium name="Ensembl"/>
        </authorList>
    </citation>
    <scope>IDENTIFICATION</scope>
</reference>
<accession>A0A674J5D2</accession>
<dbReference type="Ensembl" id="ENSTMTT00000017043.1">
    <property type="protein sequence ID" value="ENSTMTP00000016455.1"/>
    <property type="gene ID" value="ENSTMTG00000012044.1"/>
</dbReference>
<reference evidence="2" key="2">
    <citation type="submission" date="2025-09" db="UniProtKB">
        <authorList>
            <consortium name="Ensembl"/>
        </authorList>
    </citation>
    <scope>IDENTIFICATION</scope>
</reference>
<protein>
    <submittedName>
        <fullName evidence="2">Uncharacterized protein</fullName>
    </submittedName>
</protein>
<name>A0A674J5D2_9SAUR</name>
<sequence length="147" mass="14895">MTPGSGVNMLRGSKLYGPVVPVLQKIQGLGARKWGVPPLELAAAGVERAGGTVESSLAPAPARALTPGPQTSALALRPSHTPNPSSPAPARALIPHTPQPSAPALNPHSKPLGPTPLILLCAPICSLSPCGALLPLWSKDPRDGDIA</sequence>
<evidence type="ECO:0000313" key="3">
    <source>
        <dbReference type="Proteomes" id="UP000472274"/>
    </source>
</evidence>
<dbReference type="AlphaFoldDB" id="A0A674J5D2"/>
<dbReference type="InParanoid" id="A0A674J5D2"/>
<feature type="region of interest" description="Disordered" evidence="1">
    <location>
        <begin position="54"/>
        <end position="109"/>
    </location>
</feature>
<evidence type="ECO:0000256" key="1">
    <source>
        <dbReference type="SAM" id="MobiDB-lite"/>
    </source>
</evidence>
<evidence type="ECO:0000313" key="2">
    <source>
        <dbReference type="Ensembl" id="ENSTMTP00000016455.1"/>
    </source>
</evidence>
<proteinExistence type="predicted"/>
<organism evidence="2 3">
    <name type="scientific">Terrapene triunguis</name>
    <name type="common">Three-toed box turtle</name>
    <dbReference type="NCBI Taxonomy" id="2587831"/>
    <lineage>
        <taxon>Eukaryota</taxon>
        <taxon>Metazoa</taxon>
        <taxon>Chordata</taxon>
        <taxon>Craniata</taxon>
        <taxon>Vertebrata</taxon>
        <taxon>Euteleostomi</taxon>
        <taxon>Archelosauria</taxon>
        <taxon>Testudinata</taxon>
        <taxon>Testudines</taxon>
        <taxon>Cryptodira</taxon>
        <taxon>Durocryptodira</taxon>
        <taxon>Testudinoidea</taxon>
        <taxon>Emydidae</taxon>
        <taxon>Terrapene</taxon>
    </lineage>
</organism>
<keyword evidence="3" id="KW-1185">Reference proteome</keyword>
<dbReference type="Proteomes" id="UP000472274">
    <property type="component" value="Unplaced"/>
</dbReference>